<organism evidence="2 3">
    <name type="scientific">Polyplax serrata</name>
    <name type="common">Common mouse louse</name>
    <dbReference type="NCBI Taxonomy" id="468196"/>
    <lineage>
        <taxon>Eukaryota</taxon>
        <taxon>Metazoa</taxon>
        <taxon>Ecdysozoa</taxon>
        <taxon>Arthropoda</taxon>
        <taxon>Hexapoda</taxon>
        <taxon>Insecta</taxon>
        <taxon>Pterygota</taxon>
        <taxon>Neoptera</taxon>
        <taxon>Paraneoptera</taxon>
        <taxon>Psocodea</taxon>
        <taxon>Troctomorpha</taxon>
        <taxon>Phthiraptera</taxon>
        <taxon>Anoplura</taxon>
        <taxon>Polyplacidae</taxon>
        <taxon>Polyplax</taxon>
    </lineage>
</organism>
<reference evidence="2 3" key="1">
    <citation type="submission" date="2023-09" db="EMBL/GenBank/DDBJ databases">
        <title>Genomes of two closely related lineages of the louse Polyplax serrata with different host specificities.</title>
        <authorList>
            <person name="Martinu J."/>
            <person name="Tarabai H."/>
            <person name="Stefka J."/>
            <person name="Hypsa V."/>
        </authorList>
    </citation>
    <scope>NUCLEOTIDE SEQUENCE [LARGE SCALE GENOMIC DNA]</scope>
    <source>
        <strain evidence="2">98ZLc_SE</strain>
    </source>
</reference>
<dbReference type="Pfam" id="PF11176">
    <property type="entry name" value="Tma16"/>
    <property type="match status" value="1"/>
</dbReference>
<dbReference type="Gene3D" id="1.20.1440.170">
    <property type="entry name" value="Translation machinery-associated protein 16-like"/>
    <property type="match status" value="1"/>
</dbReference>
<dbReference type="InterPro" id="IPR038356">
    <property type="entry name" value="Tma16_sf"/>
</dbReference>
<evidence type="ECO:0000256" key="1">
    <source>
        <dbReference type="ARBA" id="ARBA00034127"/>
    </source>
</evidence>
<evidence type="ECO:0000313" key="2">
    <source>
        <dbReference type="EMBL" id="KAK6628112.1"/>
    </source>
</evidence>
<keyword evidence="3" id="KW-1185">Reference proteome</keyword>
<comment type="caution">
    <text evidence="2">The sequence shown here is derived from an EMBL/GenBank/DDBJ whole genome shotgun (WGS) entry which is preliminary data.</text>
</comment>
<dbReference type="PANTHER" id="PTHR13349">
    <property type="entry name" value="TRANSLATION MACHINERY-ASSOCIATED PROTEIN 16"/>
    <property type="match status" value="1"/>
</dbReference>
<gene>
    <name evidence="2" type="ORF">RUM44_010594</name>
</gene>
<evidence type="ECO:0008006" key="4">
    <source>
        <dbReference type="Google" id="ProtNLM"/>
    </source>
</evidence>
<dbReference type="EMBL" id="JAWJWF010000045">
    <property type="protein sequence ID" value="KAK6628112.1"/>
    <property type="molecule type" value="Genomic_DNA"/>
</dbReference>
<proteinExistence type="inferred from homology"/>
<dbReference type="InterPro" id="IPR021346">
    <property type="entry name" value="Tma16"/>
</dbReference>
<accession>A0ABR1AXT7</accession>
<dbReference type="PANTHER" id="PTHR13349:SF2">
    <property type="entry name" value="TRANSLATION MACHINERY-ASSOCIATED PROTEIN 16"/>
    <property type="match status" value="1"/>
</dbReference>
<sequence>MAKKMPKDVNKMNKVLHPKGRKTAQLSKKVIKAAAREKVKLAHHMKVNLMGEKLLWFQKNLKDVNQYTPDLTRSLIESYLGRFDEELEQIRLKHATGHRKKRQHANREDIIQMTIQNEKHEYNTCGIEIPDVLNKTQLNLLRNWEGELRFLQNFKLVRYTKMKLEEANKTFKFSIDSPDDLDCNIGDEMQMQK</sequence>
<comment type="similarity">
    <text evidence="1">Belongs to the TMA16 family.</text>
</comment>
<dbReference type="Proteomes" id="UP001359485">
    <property type="component" value="Unassembled WGS sequence"/>
</dbReference>
<evidence type="ECO:0000313" key="3">
    <source>
        <dbReference type="Proteomes" id="UP001359485"/>
    </source>
</evidence>
<name>A0ABR1AXT7_POLSC</name>
<protein>
    <recommendedName>
        <fullName evidence="4">Translation machinery-associated protein 16 homolog</fullName>
    </recommendedName>
</protein>